<gene>
    <name evidence="1" type="ORF">QFC22_002936</name>
</gene>
<dbReference type="Proteomes" id="UP001243375">
    <property type="component" value="Unassembled WGS sequence"/>
</dbReference>
<sequence>MARRSKAKNKQGVTPPKPVRIWLPSSPSSHTDDLVDDNGNESDSLNTSDSIAKEIHQFFHHLTTSLGSGGGGATAARPGKGQWTVVAGFVALEEDLLDTGEQDMPKQGLKDGNQLRTTSISPDSMDRGIRTRNECSPDKDPPLILHGPSYPPCVKATSTCDGKWVNLKICSMASGVKCLGVSDSDSPTPTGLTGALSGPNSPCTWSERDSQVVDMHAEVLARRELECLLMREMRVLLKREQILRSTAEQPAYNQVTGRPEDDSRKPSDDGPLVGLEAEEEDPEPILLELVYSPWSRQSTTAAFAHTAPEPPATGLSRPCFRLKRSVQLYLYTSHAPCGAASDAAHLRRLDAEDEAIYQLLSRFDTIDTAEASTRRNQGGDVESKPISSFRQSKSLQVPPICKKPSRADAPPTTAFSCSDKLGRYQWLGFQGGRLSKMFESAEQARPGSQNARKRHQLCEETAYVGYPIRLYGLVVGEDFESGCLHKIFGNVAVSKTDDASYSRIRNGVQEVLDQQGESSGRQWLGGLIDNEQCRISKSSLLLPYGRAATSDSSEKPTLPAVPAHTDISKLRTLPLPLLRDILLPASSSSSTPFSVALSYHAFSTPQAIGPNGRLSGVVRDKRTRQWGDNSVARVARGRMWEAYERLIENYEVCFGDLGDREVVRSKGGQGWSEASQWMEERGPYAGWHTPHISVVEGCTE</sequence>
<organism evidence="1 2">
    <name type="scientific">Naganishia vaughanmartiniae</name>
    <dbReference type="NCBI Taxonomy" id="1424756"/>
    <lineage>
        <taxon>Eukaryota</taxon>
        <taxon>Fungi</taxon>
        <taxon>Dikarya</taxon>
        <taxon>Basidiomycota</taxon>
        <taxon>Agaricomycotina</taxon>
        <taxon>Tremellomycetes</taxon>
        <taxon>Filobasidiales</taxon>
        <taxon>Filobasidiaceae</taxon>
        <taxon>Naganishia</taxon>
    </lineage>
</organism>
<proteinExistence type="predicted"/>
<reference evidence="1" key="1">
    <citation type="submission" date="2023-04" db="EMBL/GenBank/DDBJ databases">
        <title>Draft Genome sequencing of Naganishia species isolated from polar environments using Oxford Nanopore Technology.</title>
        <authorList>
            <person name="Leo P."/>
            <person name="Venkateswaran K."/>
        </authorList>
    </citation>
    <scope>NUCLEOTIDE SEQUENCE</scope>
    <source>
        <strain evidence="1">MNA-CCFEE 5425</strain>
    </source>
</reference>
<name>A0ACC2X7K9_9TREE</name>
<keyword evidence="2" id="KW-1185">Reference proteome</keyword>
<evidence type="ECO:0000313" key="1">
    <source>
        <dbReference type="EMBL" id="KAJ9120039.1"/>
    </source>
</evidence>
<evidence type="ECO:0000313" key="2">
    <source>
        <dbReference type="Proteomes" id="UP001243375"/>
    </source>
</evidence>
<protein>
    <submittedName>
        <fullName evidence="1">Uncharacterized protein</fullName>
    </submittedName>
</protein>
<dbReference type="EMBL" id="JASBWU010000007">
    <property type="protein sequence ID" value="KAJ9120039.1"/>
    <property type="molecule type" value="Genomic_DNA"/>
</dbReference>
<comment type="caution">
    <text evidence="1">The sequence shown here is derived from an EMBL/GenBank/DDBJ whole genome shotgun (WGS) entry which is preliminary data.</text>
</comment>
<accession>A0ACC2X7K9</accession>